<dbReference type="HOGENOM" id="CLU_016972_0_2_1"/>
<dbReference type="GeneID" id="18815375"/>
<name>F8P2S4_SERL9</name>
<dbReference type="PROSITE" id="PS51762">
    <property type="entry name" value="GH16_2"/>
    <property type="match status" value="1"/>
</dbReference>
<dbReference type="OrthoDB" id="192832at2759"/>
<protein>
    <submittedName>
        <fullName evidence="3">Glycoside hydrolase family 16 protein</fullName>
    </submittedName>
</protein>
<dbReference type="PANTHER" id="PTHR10963:SF24">
    <property type="entry name" value="GLYCOSIDASE C21B10.07-RELATED"/>
    <property type="match status" value="1"/>
</dbReference>
<keyword evidence="3" id="KW-0378">Hydrolase</keyword>
<evidence type="ECO:0000259" key="2">
    <source>
        <dbReference type="PROSITE" id="PS51762"/>
    </source>
</evidence>
<dbReference type="EMBL" id="GL945437">
    <property type="protein sequence ID" value="EGO22459.1"/>
    <property type="molecule type" value="Genomic_DNA"/>
</dbReference>
<dbReference type="InterPro" id="IPR013320">
    <property type="entry name" value="ConA-like_dom_sf"/>
</dbReference>
<dbReference type="AlphaFoldDB" id="F8P2S4"/>
<accession>F8P2S4</accession>
<sequence>MAVTSCFAQRTWSDHKPRKQKTVTSTIFMPMPMLRSLFYLLFVQGAVVAFPDILHDTLGFKSGLFSRLPEVRNPGSELSNKRDVSYDATTNISTVLWVIEDTYEGQTFFDTFHFYTGPDPTNFVDEQTAYNSSLAYVTPDNKIIMQGDNTTWLPQGVNRSSVRISSQAVYNTGLFILDLDMAPWGCAVWPAFWTLGSGVWPYNGEIDILEGVHDNSHNQVTWHTAPGCTLTPTTNFTGTIDQINGVDNLECNSLINDNAGCSVTEWSNASYGPYFDAQGGGAFAMKWDEEGIAVWSFYRAAIPQDIVQGEPNPTNWGSPVASLAPQTCNMTEYFANHSIIFEDFQDITFCGDWAGNSYATSGCPGTCPERLMDPANFVNASWIINSLKVYKKATLSGGASNGVAEYPISAVMGWIVIGLILNFGLLTL</sequence>
<proteinExistence type="predicted"/>
<keyword evidence="1" id="KW-0812">Transmembrane</keyword>
<feature type="transmembrane region" description="Helical" evidence="1">
    <location>
        <begin position="406"/>
        <end position="426"/>
    </location>
</feature>
<evidence type="ECO:0000256" key="1">
    <source>
        <dbReference type="SAM" id="Phobius"/>
    </source>
</evidence>
<dbReference type="RefSeq" id="XP_007320997.1">
    <property type="nucleotide sequence ID" value="XM_007320935.1"/>
</dbReference>
<feature type="domain" description="GH16" evidence="2">
    <location>
        <begin position="112"/>
        <end position="362"/>
    </location>
</feature>
<dbReference type="InterPro" id="IPR050546">
    <property type="entry name" value="Glycosyl_Hydrlase_16"/>
</dbReference>
<dbReference type="Gene3D" id="2.60.120.200">
    <property type="match status" value="1"/>
</dbReference>
<dbReference type="InterPro" id="IPR000757">
    <property type="entry name" value="Beta-glucanase-like"/>
</dbReference>
<dbReference type="KEGG" id="sla:SERLADRAFT_440478"/>
<organism>
    <name type="scientific">Serpula lacrymans var. lacrymans (strain S7.9)</name>
    <name type="common">Dry rot fungus</name>
    <dbReference type="NCBI Taxonomy" id="578457"/>
    <lineage>
        <taxon>Eukaryota</taxon>
        <taxon>Fungi</taxon>
        <taxon>Dikarya</taxon>
        <taxon>Basidiomycota</taxon>
        <taxon>Agaricomycotina</taxon>
        <taxon>Agaricomycetes</taxon>
        <taxon>Agaricomycetidae</taxon>
        <taxon>Boletales</taxon>
        <taxon>Coniophorineae</taxon>
        <taxon>Serpulaceae</taxon>
        <taxon>Serpula</taxon>
    </lineage>
</organism>
<dbReference type="Proteomes" id="UP000008064">
    <property type="component" value="Unassembled WGS sequence"/>
</dbReference>
<evidence type="ECO:0000313" key="3">
    <source>
        <dbReference type="EMBL" id="EGO22459.1"/>
    </source>
</evidence>
<dbReference type="GO" id="GO:0009251">
    <property type="term" value="P:glucan catabolic process"/>
    <property type="evidence" value="ECO:0007669"/>
    <property type="project" value="TreeGrafter"/>
</dbReference>
<gene>
    <name evidence="3" type="ORF">SERLADRAFT_440478</name>
</gene>
<dbReference type="CDD" id="cd02181">
    <property type="entry name" value="GH16_fungal_Lam16A_glucanase"/>
    <property type="match status" value="1"/>
</dbReference>
<dbReference type="SUPFAM" id="SSF49899">
    <property type="entry name" value="Concanavalin A-like lectins/glucanases"/>
    <property type="match status" value="1"/>
</dbReference>
<dbReference type="GO" id="GO:0004553">
    <property type="term" value="F:hydrolase activity, hydrolyzing O-glycosyl compounds"/>
    <property type="evidence" value="ECO:0007669"/>
    <property type="project" value="InterPro"/>
</dbReference>
<keyword evidence="1" id="KW-0472">Membrane</keyword>
<reference evidence="3" key="1">
    <citation type="submission" date="2011-04" db="EMBL/GenBank/DDBJ databases">
        <title>Evolution of plant cell wall degrading machinery underlies the functional diversity of forest fungi.</title>
        <authorList>
            <consortium name="US DOE Joint Genome Institute (JGI-PGF)"/>
            <person name="Eastwood D.C."/>
            <person name="Floudas D."/>
            <person name="Binder M."/>
            <person name="Majcherczyk A."/>
            <person name="Schneider P."/>
            <person name="Aerts A."/>
            <person name="Asiegbu F.O."/>
            <person name="Baker S.E."/>
            <person name="Barry K."/>
            <person name="Bendiksby M."/>
            <person name="Blumentritt M."/>
            <person name="Coutinho P.M."/>
            <person name="Cullen D."/>
            <person name="Cullen D."/>
            <person name="Gathman A."/>
            <person name="Goodell B."/>
            <person name="Henrissat B."/>
            <person name="Ihrmark K."/>
            <person name="Kauserud H."/>
            <person name="Kohler A."/>
            <person name="LaButti K."/>
            <person name="Lapidus A."/>
            <person name="Lavin J.L."/>
            <person name="Lee Y.-H."/>
            <person name="Lindquist E."/>
            <person name="Lilly W."/>
            <person name="Lucas S."/>
            <person name="Morin E."/>
            <person name="Murat C."/>
            <person name="Oguiza J.A."/>
            <person name="Park J."/>
            <person name="Pisabarro A.G."/>
            <person name="Riley R."/>
            <person name="Rosling A."/>
            <person name="Salamov A."/>
            <person name="Schmidt O."/>
            <person name="Schmutz J."/>
            <person name="Skrede I."/>
            <person name="Stenlid J."/>
            <person name="Wiebenga A."/>
            <person name="Xie X."/>
            <person name="Kues U."/>
            <person name="Hibbett D.S."/>
            <person name="Hoffmeister D."/>
            <person name="Hogberg N."/>
            <person name="Martin F."/>
            <person name="Grigoriev I.V."/>
            <person name="Watkinson S.C."/>
        </authorList>
    </citation>
    <scope>NUCLEOTIDE SEQUENCE</scope>
    <source>
        <strain evidence="3">S7.9</strain>
    </source>
</reference>
<dbReference type="PANTHER" id="PTHR10963">
    <property type="entry name" value="GLYCOSYL HYDROLASE-RELATED"/>
    <property type="match status" value="1"/>
</dbReference>
<keyword evidence="1" id="KW-1133">Transmembrane helix</keyword>
<dbReference type="Pfam" id="PF26113">
    <property type="entry name" value="GH16_XgeA"/>
    <property type="match status" value="1"/>
</dbReference>